<dbReference type="EMBL" id="FZPD01000003">
    <property type="protein sequence ID" value="SNS92309.1"/>
    <property type="molecule type" value="Genomic_DNA"/>
</dbReference>
<dbReference type="Gene3D" id="2.60.450.10">
    <property type="entry name" value="Lipopolysaccharide (LPS) transport protein A like domain"/>
    <property type="match status" value="1"/>
</dbReference>
<protein>
    <submittedName>
        <fullName evidence="3">LPS export ABC transporter protein LptC</fullName>
    </submittedName>
</protein>
<keyword evidence="2" id="KW-0812">Transmembrane</keyword>
<dbReference type="GO" id="GO:0005886">
    <property type="term" value="C:plasma membrane"/>
    <property type="evidence" value="ECO:0007669"/>
    <property type="project" value="InterPro"/>
</dbReference>
<evidence type="ECO:0000256" key="2">
    <source>
        <dbReference type="SAM" id="Phobius"/>
    </source>
</evidence>
<dbReference type="OrthoDB" id="9812080at2"/>
<dbReference type="RefSeq" id="WP_089356388.1">
    <property type="nucleotide sequence ID" value="NZ_FZPD01000003.1"/>
</dbReference>
<dbReference type="Pfam" id="PF06835">
    <property type="entry name" value="LptC"/>
    <property type="match status" value="1"/>
</dbReference>
<dbReference type="InterPro" id="IPR010664">
    <property type="entry name" value="LipoPS_assembly_LptC-rel"/>
</dbReference>
<dbReference type="GO" id="GO:0015221">
    <property type="term" value="F:lipopolysaccharide transmembrane transporter activity"/>
    <property type="evidence" value="ECO:0007669"/>
    <property type="project" value="InterPro"/>
</dbReference>
<dbReference type="InterPro" id="IPR026265">
    <property type="entry name" value="LptC"/>
</dbReference>
<feature type="transmembrane region" description="Helical" evidence="2">
    <location>
        <begin position="21"/>
        <end position="37"/>
    </location>
</feature>
<dbReference type="AlphaFoldDB" id="A0A239IFJ7"/>
<reference evidence="3 4" key="1">
    <citation type="submission" date="2017-06" db="EMBL/GenBank/DDBJ databases">
        <authorList>
            <person name="Kim H.J."/>
            <person name="Triplett B.A."/>
        </authorList>
    </citation>
    <scope>NUCLEOTIDE SEQUENCE [LARGE SCALE GENOMIC DNA]</scope>
    <source>
        <strain evidence="3 4">DSM 19307</strain>
    </source>
</reference>
<evidence type="ECO:0000313" key="3">
    <source>
        <dbReference type="EMBL" id="SNS92309.1"/>
    </source>
</evidence>
<evidence type="ECO:0000313" key="4">
    <source>
        <dbReference type="Proteomes" id="UP000198393"/>
    </source>
</evidence>
<gene>
    <name evidence="3" type="ORF">SAMN05421640_1642</name>
</gene>
<keyword evidence="2" id="KW-0472">Membrane</keyword>
<keyword evidence="4" id="KW-1185">Reference proteome</keyword>
<keyword evidence="2" id="KW-1133">Transmembrane helix</keyword>
<sequence>MSEDLRTNIISKRNIAAAWKVIPGRFLVLILWVILIACNQRKDLVDAPLYEGPLSSMDSAITLLSDSGIVVMKMNAPEQSNFENGDREWPKGFNIEWFNSRGQVTSYFKANYVYFTKEDELYRAEGNVIVRSNSKNDELNTEELFWDQKGEKFYTDKFVTIKSEDEVHTGEGMQSNQDFTEYRILKPSGTFTLEDDPNRSDARDIPLQPRPNNQ</sequence>
<organism evidence="3 4">
    <name type="scientific">Ekhidna lutea</name>
    <dbReference type="NCBI Taxonomy" id="447679"/>
    <lineage>
        <taxon>Bacteria</taxon>
        <taxon>Pseudomonadati</taxon>
        <taxon>Bacteroidota</taxon>
        <taxon>Cytophagia</taxon>
        <taxon>Cytophagales</taxon>
        <taxon>Reichenbachiellaceae</taxon>
        <taxon>Ekhidna</taxon>
    </lineage>
</organism>
<accession>A0A239IFJ7</accession>
<evidence type="ECO:0000256" key="1">
    <source>
        <dbReference type="SAM" id="MobiDB-lite"/>
    </source>
</evidence>
<dbReference type="Proteomes" id="UP000198393">
    <property type="component" value="Unassembled WGS sequence"/>
</dbReference>
<feature type="region of interest" description="Disordered" evidence="1">
    <location>
        <begin position="189"/>
        <end position="214"/>
    </location>
</feature>
<name>A0A239IFJ7_EKHLU</name>
<proteinExistence type="predicted"/>
<dbReference type="NCBIfam" id="TIGR04409">
    <property type="entry name" value="LptC_YrbK"/>
    <property type="match status" value="1"/>
</dbReference>